<proteinExistence type="inferred from homology"/>
<reference evidence="10" key="1">
    <citation type="submission" date="2023-07" db="EMBL/GenBank/DDBJ databases">
        <authorList>
            <consortium name="AG Swart"/>
            <person name="Singh M."/>
            <person name="Singh A."/>
            <person name="Seah K."/>
            <person name="Emmerich C."/>
        </authorList>
    </citation>
    <scope>NUCLEOTIDE SEQUENCE</scope>
    <source>
        <strain evidence="10">DP1</strain>
    </source>
</reference>
<evidence type="ECO:0000256" key="1">
    <source>
        <dbReference type="ARBA" id="ARBA00004225"/>
    </source>
</evidence>
<evidence type="ECO:0000313" key="11">
    <source>
        <dbReference type="Proteomes" id="UP001295684"/>
    </source>
</evidence>
<dbReference type="GO" id="GO:0015075">
    <property type="term" value="F:monoatomic ion transmembrane transporter activity"/>
    <property type="evidence" value="ECO:0007669"/>
    <property type="project" value="InterPro"/>
</dbReference>
<keyword evidence="3" id="KW-0813">Transport</keyword>
<keyword evidence="5" id="KW-0029">Amino-acid transport</keyword>
<keyword evidence="7" id="KW-0496">Mitochondrion</keyword>
<dbReference type="Pfam" id="PF03820">
    <property type="entry name" value="SFXNs"/>
    <property type="match status" value="1"/>
</dbReference>
<dbReference type="GO" id="GO:0005743">
    <property type="term" value="C:mitochondrial inner membrane"/>
    <property type="evidence" value="ECO:0007669"/>
    <property type="project" value="TreeGrafter"/>
</dbReference>
<keyword evidence="8 9" id="KW-0472">Membrane</keyword>
<name>A0AAD1XIP0_EUPCR</name>
<keyword evidence="11" id="KW-1185">Reference proteome</keyword>
<dbReference type="AlphaFoldDB" id="A0AAD1XIP0"/>
<evidence type="ECO:0000256" key="6">
    <source>
        <dbReference type="ARBA" id="ARBA00022989"/>
    </source>
</evidence>
<protein>
    <recommendedName>
        <fullName evidence="12">Sidoreflexin</fullName>
    </recommendedName>
</protein>
<dbReference type="InterPro" id="IPR004686">
    <property type="entry name" value="Mtc"/>
</dbReference>
<feature type="transmembrane region" description="Helical" evidence="9">
    <location>
        <begin position="202"/>
        <end position="225"/>
    </location>
</feature>
<evidence type="ECO:0000256" key="9">
    <source>
        <dbReference type="SAM" id="Phobius"/>
    </source>
</evidence>
<sequence>MSENTSSMNQTNASSARQAFSFDNPLYDLTLYAGRFKSVWASTNPLLFLVTNKQIKDAEQVLSHYKEMENKAKKRGESMMLSQEEITNIKKSDSIVRSSVHPDTKEIIPRYMRFSAYLYANIPINFGFLLTAPTTFNIALWQWINQTYYVGVNYANRNAASKFSNQDLVLSYFGAVMASIGVGLGVKRFIEPFKNSFTGSKAFFFMFTISFIANSAANGTNLLIIRSKEFKNGIPVTTEDGEEVGISQKAGRSAVLQTAFTRCIMPVLPLGIPTVSFFILDKLRLIPQNNILKILQQTFVFSYSIMFAPAMGCAFFPLIVRRNVKDLEPEFHNLKDKDGKQITELFFNKGL</sequence>
<evidence type="ECO:0000313" key="10">
    <source>
        <dbReference type="EMBL" id="CAI2373464.1"/>
    </source>
</evidence>
<organism evidence="10 11">
    <name type="scientific">Euplotes crassus</name>
    <dbReference type="NCBI Taxonomy" id="5936"/>
    <lineage>
        <taxon>Eukaryota</taxon>
        <taxon>Sar</taxon>
        <taxon>Alveolata</taxon>
        <taxon>Ciliophora</taxon>
        <taxon>Intramacronucleata</taxon>
        <taxon>Spirotrichea</taxon>
        <taxon>Hypotrichia</taxon>
        <taxon>Euplotida</taxon>
        <taxon>Euplotidae</taxon>
        <taxon>Moneuplotes</taxon>
    </lineage>
</organism>
<feature type="transmembrane region" description="Helical" evidence="9">
    <location>
        <begin position="300"/>
        <end position="320"/>
    </location>
</feature>
<gene>
    <name evidence="10" type="ORF">ECRASSUSDP1_LOCUS14810</name>
</gene>
<feature type="transmembrane region" description="Helical" evidence="9">
    <location>
        <begin position="118"/>
        <end position="144"/>
    </location>
</feature>
<keyword evidence="6 9" id="KW-1133">Transmembrane helix</keyword>
<dbReference type="Proteomes" id="UP001295684">
    <property type="component" value="Unassembled WGS sequence"/>
</dbReference>
<dbReference type="EMBL" id="CAMPGE010014814">
    <property type="protein sequence ID" value="CAI2373464.1"/>
    <property type="molecule type" value="Genomic_DNA"/>
</dbReference>
<evidence type="ECO:0000256" key="5">
    <source>
        <dbReference type="ARBA" id="ARBA00022970"/>
    </source>
</evidence>
<evidence type="ECO:0000256" key="7">
    <source>
        <dbReference type="ARBA" id="ARBA00023128"/>
    </source>
</evidence>
<evidence type="ECO:0008006" key="12">
    <source>
        <dbReference type="Google" id="ProtNLM"/>
    </source>
</evidence>
<feature type="transmembrane region" description="Helical" evidence="9">
    <location>
        <begin position="259"/>
        <end position="280"/>
    </location>
</feature>
<evidence type="ECO:0000256" key="4">
    <source>
        <dbReference type="ARBA" id="ARBA00022692"/>
    </source>
</evidence>
<dbReference type="PANTHER" id="PTHR11153">
    <property type="entry name" value="SIDEROFLEXIN"/>
    <property type="match status" value="1"/>
</dbReference>
<comment type="subcellular location">
    <subcellularLocation>
        <location evidence="1">Mitochondrion membrane</location>
        <topology evidence="1">Multi-pass membrane protein</topology>
    </subcellularLocation>
</comment>
<dbReference type="PANTHER" id="PTHR11153:SF6">
    <property type="entry name" value="SIDEROFLEXIN-5"/>
    <property type="match status" value="1"/>
</dbReference>
<comment type="caution">
    <text evidence="10">The sequence shown here is derived from an EMBL/GenBank/DDBJ whole genome shotgun (WGS) entry which is preliminary data.</text>
</comment>
<evidence type="ECO:0000256" key="2">
    <source>
        <dbReference type="ARBA" id="ARBA00005974"/>
    </source>
</evidence>
<dbReference type="GO" id="GO:1990542">
    <property type="term" value="P:mitochondrial transmembrane transport"/>
    <property type="evidence" value="ECO:0007669"/>
    <property type="project" value="TreeGrafter"/>
</dbReference>
<comment type="similarity">
    <text evidence="2">Belongs to the sideroflexin family.</text>
</comment>
<feature type="transmembrane region" description="Helical" evidence="9">
    <location>
        <begin position="169"/>
        <end position="190"/>
    </location>
</feature>
<accession>A0AAD1XIP0</accession>
<dbReference type="GO" id="GO:0006865">
    <property type="term" value="P:amino acid transport"/>
    <property type="evidence" value="ECO:0007669"/>
    <property type="project" value="UniProtKB-KW"/>
</dbReference>
<evidence type="ECO:0000256" key="8">
    <source>
        <dbReference type="ARBA" id="ARBA00023136"/>
    </source>
</evidence>
<keyword evidence="4 9" id="KW-0812">Transmembrane</keyword>
<evidence type="ECO:0000256" key="3">
    <source>
        <dbReference type="ARBA" id="ARBA00022448"/>
    </source>
</evidence>